<dbReference type="SUPFAM" id="SSF48403">
    <property type="entry name" value="Ankyrin repeat"/>
    <property type="match status" value="1"/>
</dbReference>
<evidence type="ECO:0000256" key="1">
    <source>
        <dbReference type="ARBA" id="ARBA00022737"/>
    </source>
</evidence>
<reference evidence="4" key="1">
    <citation type="submission" date="2023-02" db="EMBL/GenBank/DDBJ databases">
        <title>Colletotrichum kahawae CIFC_Que2 genome sequencing and assembly.</title>
        <authorList>
            <person name="Baroncelli R."/>
        </authorList>
    </citation>
    <scope>NUCLEOTIDE SEQUENCE</scope>
    <source>
        <strain evidence="4">CIFC_Que2</strain>
    </source>
</reference>
<dbReference type="InterPro" id="IPR002110">
    <property type="entry name" value="Ankyrin_rpt"/>
</dbReference>
<dbReference type="AlphaFoldDB" id="A0AAD9YFR8"/>
<proteinExistence type="predicted"/>
<keyword evidence="5" id="KW-1185">Reference proteome</keyword>
<keyword evidence="2 3" id="KW-0040">ANK repeat</keyword>
<organism evidence="4 5">
    <name type="scientific">Colletotrichum kahawae</name>
    <name type="common">Coffee berry disease fungus</name>
    <dbReference type="NCBI Taxonomy" id="34407"/>
    <lineage>
        <taxon>Eukaryota</taxon>
        <taxon>Fungi</taxon>
        <taxon>Dikarya</taxon>
        <taxon>Ascomycota</taxon>
        <taxon>Pezizomycotina</taxon>
        <taxon>Sordariomycetes</taxon>
        <taxon>Hypocreomycetidae</taxon>
        <taxon>Glomerellales</taxon>
        <taxon>Glomerellaceae</taxon>
        <taxon>Colletotrichum</taxon>
        <taxon>Colletotrichum gloeosporioides species complex</taxon>
    </lineage>
</organism>
<protein>
    <submittedName>
        <fullName evidence="4">Ankyrin repeat domain-containing protein 17</fullName>
    </submittedName>
</protein>
<evidence type="ECO:0000313" key="5">
    <source>
        <dbReference type="Proteomes" id="UP001281614"/>
    </source>
</evidence>
<dbReference type="PANTHER" id="PTHR23206">
    <property type="entry name" value="MASK PROTEIN"/>
    <property type="match status" value="1"/>
</dbReference>
<name>A0AAD9YFR8_COLKA</name>
<dbReference type="PROSITE" id="PS50088">
    <property type="entry name" value="ANK_REPEAT"/>
    <property type="match status" value="1"/>
</dbReference>
<dbReference type="PANTHER" id="PTHR23206:SF8">
    <property type="entry name" value="ANKYRIN REPEAT AND KH DOMAIN-CONTAINING 1"/>
    <property type="match status" value="1"/>
</dbReference>
<dbReference type="GO" id="GO:0005737">
    <property type="term" value="C:cytoplasm"/>
    <property type="evidence" value="ECO:0007669"/>
    <property type="project" value="TreeGrafter"/>
</dbReference>
<evidence type="ECO:0000313" key="4">
    <source>
        <dbReference type="EMBL" id="KAK2760513.1"/>
    </source>
</evidence>
<dbReference type="Gene3D" id="1.25.40.20">
    <property type="entry name" value="Ankyrin repeat-containing domain"/>
    <property type="match status" value="1"/>
</dbReference>
<dbReference type="EMBL" id="VYYT01000169">
    <property type="protein sequence ID" value="KAK2760513.1"/>
    <property type="molecule type" value="Genomic_DNA"/>
</dbReference>
<keyword evidence="1" id="KW-0677">Repeat</keyword>
<comment type="caution">
    <text evidence="4">The sequence shown here is derived from an EMBL/GenBank/DDBJ whole genome shotgun (WGS) entry which is preliminary data.</text>
</comment>
<gene>
    <name evidence="4" type="ORF">CKAH01_16473</name>
</gene>
<sequence>MTNETVLPPHMRHRATESPLTRAFTERCAVHAAAHGGNINVAQEALTQLRDCTFIVTPMETFIPVEYTSEEHKYKFATQNWEVHKYVCDYVGADVSDYRFVVLHCWLGNVEMVRNLLDAGADVDGSVWDKQVPLVVAARACHVEVVELLLERGANPSSSEYMLGYPLMAAAAGGSLAIVRALLDYGAIADLRECSTLRYAVMNEHTAMVKLLFERFAPVEIETSNMALQSAKDNGLESTIHLLGDLDPRLV</sequence>
<dbReference type="Proteomes" id="UP001281614">
    <property type="component" value="Unassembled WGS sequence"/>
</dbReference>
<dbReference type="Pfam" id="PF12796">
    <property type="entry name" value="Ank_2"/>
    <property type="match status" value="2"/>
</dbReference>
<dbReference type="SMART" id="SM00248">
    <property type="entry name" value="ANK"/>
    <property type="match status" value="5"/>
</dbReference>
<dbReference type="PROSITE" id="PS50297">
    <property type="entry name" value="ANK_REP_REGION"/>
    <property type="match status" value="1"/>
</dbReference>
<evidence type="ECO:0000256" key="2">
    <source>
        <dbReference type="ARBA" id="ARBA00023043"/>
    </source>
</evidence>
<evidence type="ECO:0000256" key="3">
    <source>
        <dbReference type="PROSITE-ProRule" id="PRU00023"/>
    </source>
</evidence>
<feature type="repeat" description="ANK" evidence="3">
    <location>
        <begin position="129"/>
        <end position="161"/>
    </location>
</feature>
<accession>A0AAD9YFR8</accession>
<dbReference type="InterPro" id="IPR051631">
    <property type="entry name" value="Ankyrin-KH/SAM_domain"/>
</dbReference>
<dbReference type="InterPro" id="IPR036770">
    <property type="entry name" value="Ankyrin_rpt-contain_sf"/>
</dbReference>